<dbReference type="RefSeq" id="XP_024690907.1">
    <property type="nucleotide sequence ID" value="XM_024841953.1"/>
</dbReference>
<dbReference type="GeneID" id="36549482"/>
<proteinExistence type="predicted"/>
<accession>A0A2I1CXI1</accession>
<gene>
    <name evidence="2" type="ORF">P168DRAFT_44721</name>
</gene>
<evidence type="ECO:0000313" key="3">
    <source>
        <dbReference type="Proteomes" id="UP000234254"/>
    </source>
</evidence>
<dbReference type="Proteomes" id="UP000234254">
    <property type="component" value="Unassembled WGS sequence"/>
</dbReference>
<protein>
    <submittedName>
        <fullName evidence="2">Uncharacterized protein</fullName>
    </submittedName>
</protein>
<dbReference type="AlphaFoldDB" id="A0A2I1CXI1"/>
<evidence type="ECO:0000256" key="1">
    <source>
        <dbReference type="SAM" id="MobiDB-lite"/>
    </source>
</evidence>
<feature type="compositionally biased region" description="Polar residues" evidence="1">
    <location>
        <begin position="49"/>
        <end position="59"/>
    </location>
</feature>
<comment type="caution">
    <text evidence="2">The sequence shown here is derived from an EMBL/GenBank/DDBJ whole genome shotgun (WGS) entry which is preliminary data.</text>
</comment>
<dbReference type="EMBL" id="MSFM01000010">
    <property type="protein sequence ID" value="PKY02313.1"/>
    <property type="molecule type" value="Genomic_DNA"/>
</dbReference>
<name>A0A2I1CXI1_ASPC2</name>
<organism evidence="2 3">
    <name type="scientific">Aspergillus campestris (strain IBT 28561)</name>
    <dbReference type="NCBI Taxonomy" id="1392248"/>
    <lineage>
        <taxon>Eukaryota</taxon>
        <taxon>Fungi</taxon>
        <taxon>Dikarya</taxon>
        <taxon>Ascomycota</taxon>
        <taxon>Pezizomycotina</taxon>
        <taxon>Eurotiomycetes</taxon>
        <taxon>Eurotiomycetidae</taxon>
        <taxon>Eurotiales</taxon>
        <taxon>Aspergillaceae</taxon>
        <taxon>Aspergillus</taxon>
        <taxon>Aspergillus subgen. Circumdati</taxon>
    </lineage>
</organism>
<dbReference type="VEuPathDB" id="FungiDB:P168DRAFT_44721"/>
<feature type="region of interest" description="Disordered" evidence="1">
    <location>
        <begin position="36"/>
        <end position="78"/>
    </location>
</feature>
<keyword evidence="3" id="KW-1185">Reference proteome</keyword>
<feature type="compositionally biased region" description="Polar residues" evidence="1">
    <location>
        <begin position="67"/>
        <end position="78"/>
    </location>
</feature>
<sequence length="78" mass="8603">MSCSQVTYDACSPLFSCSFLLLSSFSSFFPHTARIRQPSGHSTRKHQATTRLQQTSPTAENGAVDQSVRQTIDTQYSA</sequence>
<reference evidence="2" key="1">
    <citation type="submission" date="2016-12" db="EMBL/GenBank/DDBJ databases">
        <title>The genomes of Aspergillus section Nigri reveals drivers in fungal speciation.</title>
        <authorList>
            <consortium name="DOE Joint Genome Institute"/>
            <person name="Vesth T.C."/>
            <person name="Nybo J."/>
            <person name="Theobald S."/>
            <person name="Brandl J."/>
            <person name="Frisvad J.C."/>
            <person name="Nielsen K.F."/>
            <person name="Lyhne E.K."/>
            <person name="Kogle M.E."/>
            <person name="Kuo A."/>
            <person name="Riley R."/>
            <person name="Clum A."/>
            <person name="Nolan M."/>
            <person name="Lipzen A."/>
            <person name="Salamov A."/>
            <person name="Henrissat B."/>
            <person name="Wiebenga A."/>
            <person name="De vries R.P."/>
            <person name="Grigoriev I.V."/>
            <person name="Mortensen U.H."/>
            <person name="Andersen M.R."/>
            <person name="Baker S.E."/>
        </authorList>
    </citation>
    <scope>NUCLEOTIDE SEQUENCE</scope>
    <source>
        <strain evidence="2">IBT 28561</strain>
    </source>
</reference>
<evidence type="ECO:0000313" key="2">
    <source>
        <dbReference type="EMBL" id="PKY02313.1"/>
    </source>
</evidence>